<accession>A0A8H9LW42</accession>
<evidence type="ECO:0000313" key="2">
    <source>
        <dbReference type="EMBL" id="GGZ59830.1"/>
    </source>
</evidence>
<protein>
    <submittedName>
        <fullName evidence="2">Uncharacterized protein</fullName>
    </submittedName>
</protein>
<evidence type="ECO:0000313" key="3">
    <source>
        <dbReference type="Proteomes" id="UP000622604"/>
    </source>
</evidence>
<proteinExistence type="predicted"/>
<name>A0A8H9LW42_9ALTE</name>
<sequence>MLTSITFSSEPNAKNAGRCVSICSYTTSAQMKKVKVLTPVPEVRPSKKKAKGGTRVAQYRE</sequence>
<dbReference type="EMBL" id="BMZC01000004">
    <property type="protein sequence ID" value="GGZ59830.1"/>
    <property type="molecule type" value="Genomic_DNA"/>
</dbReference>
<evidence type="ECO:0000256" key="1">
    <source>
        <dbReference type="SAM" id="MobiDB-lite"/>
    </source>
</evidence>
<dbReference type="Proteomes" id="UP000622604">
    <property type="component" value="Unassembled WGS sequence"/>
</dbReference>
<comment type="caution">
    <text evidence="2">The sequence shown here is derived from an EMBL/GenBank/DDBJ whole genome shotgun (WGS) entry which is preliminary data.</text>
</comment>
<reference evidence="2" key="1">
    <citation type="journal article" date="2014" name="Int. J. Syst. Evol. Microbiol.">
        <title>Complete genome sequence of Corynebacterium casei LMG S-19264T (=DSM 44701T), isolated from a smear-ripened cheese.</title>
        <authorList>
            <consortium name="US DOE Joint Genome Institute (JGI-PGF)"/>
            <person name="Walter F."/>
            <person name="Albersmeier A."/>
            <person name="Kalinowski J."/>
            <person name="Ruckert C."/>
        </authorList>
    </citation>
    <scope>NUCLEOTIDE SEQUENCE</scope>
    <source>
        <strain evidence="2">KCTC 32337</strain>
    </source>
</reference>
<dbReference type="AlphaFoldDB" id="A0A8H9LW42"/>
<feature type="region of interest" description="Disordered" evidence="1">
    <location>
        <begin position="42"/>
        <end position="61"/>
    </location>
</feature>
<reference evidence="2" key="2">
    <citation type="submission" date="2020-09" db="EMBL/GenBank/DDBJ databases">
        <authorList>
            <person name="Sun Q."/>
            <person name="Kim S."/>
        </authorList>
    </citation>
    <scope>NUCLEOTIDE SEQUENCE</scope>
    <source>
        <strain evidence="2">KCTC 32337</strain>
    </source>
</reference>
<gene>
    <name evidence="2" type="ORF">GCM10011274_17390</name>
</gene>
<organism evidence="2 3">
    <name type="scientific">Paraglaciecola chathamensis</name>
    <dbReference type="NCBI Taxonomy" id="368405"/>
    <lineage>
        <taxon>Bacteria</taxon>
        <taxon>Pseudomonadati</taxon>
        <taxon>Pseudomonadota</taxon>
        <taxon>Gammaproteobacteria</taxon>
        <taxon>Alteromonadales</taxon>
        <taxon>Alteromonadaceae</taxon>
        <taxon>Paraglaciecola</taxon>
    </lineage>
</organism>